<evidence type="ECO:0000313" key="4">
    <source>
        <dbReference type="Proteomes" id="UP000008144"/>
    </source>
</evidence>
<keyword evidence="1" id="KW-0812">Transmembrane</keyword>
<proteinExistence type="predicted"/>
<dbReference type="Ensembl" id="ENSCINT00000029748.2">
    <property type="protein sequence ID" value="ENSCINP00000029502.2"/>
    <property type="gene ID" value="ENSCING00000017416.2"/>
</dbReference>
<keyword evidence="1" id="KW-1133">Transmembrane helix</keyword>
<dbReference type="InParanoid" id="F6UCR2"/>
<evidence type="ECO:0000313" key="3">
    <source>
        <dbReference type="Ensembl" id="ENSCINP00000029502.2"/>
    </source>
</evidence>
<keyword evidence="1" id="KW-0472">Membrane</keyword>
<dbReference type="HOGENOM" id="CLU_639279_0_0_1"/>
<reference evidence="3" key="2">
    <citation type="submission" date="2025-08" db="UniProtKB">
        <authorList>
            <consortium name="Ensembl"/>
        </authorList>
    </citation>
    <scope>IDENTIFICATION</scope>
</reference>
<organism evidence="3 4">
    <name type="scientific">Ciona intestinalis</name>
    <name type="common">Transparent sea squirt</name>
    <name type="synonym">Ascidia intestinalis</name>
    <dbReference type="NCBI Taxonomy" id="7719"/>
    <lineage>
        <taxon>Eukaryota</taxon>
        <taxon>Metazoa</taxon>
        <taxon>Chordata</taxon>
        <taxon>Tunicata</taxon>
        <taxon>Ascidiacea</taxon>
        <taxon>Phlebobranchia</taxon>
        <taxon>Cionidae</taxon>
        <taxon>Ciona</taxon>
    </lineage>
</organism>
<gene>
    <name evidence="3" type="primary">LOC100175155</name>
</gene>
<reference evidence="4" key="1">
    <citation type="journal article" date="2002" name="Science">
        <title>The draft genome of Ciona intestinalis: insights into chordate and vertebrate origins.</title>
        <authorList>
            <person name="Dehal P."/>
            <person name="Satou Y."/>
            <person name="Campbell R.K."/>
            <person name="Chapman J."/>
            <person name="Degnan B."/>
            <person name="De Tomaso A."/>
            <person name="Davidson B."/>
            <person name="Di Gregorio A."/>
            <person name="Gelpke M."/>
            <person name="Goodstein D.M."/>
            <person name="Harafuji N."/>
            <person name="Hastings K.E."/>
            <person name="Ho I."/>
            <person name="Hotta K."/>
            <person name="Huang W."/>
            <person name="Kawashima T."/>
            <person name="Lemaire P."/>
            <person name="Martinez D."/>
            <person name="Meinertzhagen I.A."/>
            <person name="Necula S."/>
            <person name="Nonaka M."/>
            <person name="Putnam N."/>
            <person name="Rash S."/>
            <person name="Saiga H."/>
            <person name="Satake M."/>
            <person name="Terry A."/>
            <person name="Yamada L."/>
            <person name="Wang H.G."/>
            <person name="Awazu S."/>
            <person name="Azumi K."/>
            <person name="Boore J."/>
            <person name="Branno M."/>
            <person name="Chin-Bow S."/>
            <person name="DeSantis R."/>
            <person name="Doyle S."/>
            <person name="Francino P."/>
            <person name="Keys D.N."/>
            <person name="Haga S."/>
            <person name="Hayashi H."/>
            <person name="Hino K."/>
            <person name="Imai K.S."/>
            <person name="Inaba K."/>
            <person name="Kano S."/>
            <person name="Kobayashi K."/>
            <person name="Kobayashi M."/>
            <person name="Lee B.I."/>
            <person name="Makabe K.W."/>
            <person name="Manohar C."/>
            <person name="Matassi G."/>
            <person name="Medina M."/>
            <person name="Mochizuki Y."/>
            <person name="Mount S."/>
            <person name="Morishita T."/>
            <person name="Miura S."/>
            <person name="Nakayama A."/>
            <person name="Nishizaka S."/>
            <person name="Nomoto H."/>
            <person name="Ohta F."/>
            <person name="Oishi K."/>
            <person name="Rigoutsos I."/>
            <person name="Sano M."/>
            <person name="Sasaki A."/>
            <person name="Sasakura Y."/>
            <person name="Shoguchi E."/>
            <person name="Shin-i T."/>
            <person name="Spagnuolo A."/>
            <person name="Stainier D."/>
            <person name="Suzuki M.M."/>
            <person name="Tassy O."/>
            <person name="Takatori N."/>
            <person name="Tokuoka M."/>
            <person name="Yagi K."/>
            <person name="Yoshizaki F."/>
            <person name="Wada S."/>
            <person name="Zhang C."/>
            <person name="Hyatt P.D."/>
            <person name="Larimer F."/>
            <person name="Detter C."/>
            <person name="Doggett N."/>
            <person name="Glavina T."/>
            <person name="Hawkins T."/>
            <person name="Richardson P."/>
            <person name="Lucas S."/>
            <person name="Kohara Y."/>
            <person name="Levine M."/>
            <person name="Satoh N."/>
            <person name="Rokhsar D.S."/>
        </authorList>
    </citation>
    <scope>NUCLEOTIDE SEQUENCE [LARGE SCALE GENOMIC DNA]</scope>
</reference>
<name>F6UCR2_CIOIN</name>
<accession>A0A1W2WIR8</accession>
<keyword evidence="2" id="KW-0732">Signal</keyword>
<dbReference type="GeneTree" id="ENSGT00940000172497"/>
<reference evidence="3" key="3">
    <citation type="submission" date="2025-09" db="UniProtKB">
        <authorList>
            <consortium name="Ensembl"/>
        </authorList>
    </citation>
    <scope>IDENTIFICATION</scope>
</reference>
<sequence length="429" mass="44640">MEKMLMVFALFSAIINLGNCANFTDLATQTKVLGSPVQYQTTAIGFSSNTTFYWSLDGSRVLNVSSNGSVSSSSPNYAATANISGTNVTTVSMTFIILNVTSAMNYVIQVEGDGIATNATLTVLGACVGLPSDLTPSCSIYNCSAVGASKPDVDTMNTPTFLYSCQNSSTCGANGQWGAVVKTCGSVKVGCRQSGMWGTMCSMTCGLGCPVVGKCDFTSGSCLLNNGSVTTQCMAGYQEINCDQMTPRPQMSCSAGTWGSGCNQNCSAGCVVPNKCNGTTGRCLTADGRETMGCLNGYYGVNCENKGCDPQLGTWGINCTMACGRGCPVQGVCNQTNGICSSEANPCLKGYSGPTCATPKCGDCNGGVCVAPNLCQLCPAHFASGTSCRNIRLDGFVKGAIPTFVILAFIVILLSVSSKWYIRRKLKIN</sequence>
<dbReference type="GeneID" id="100175155"/>
<accession>F6UCR2</accession>
<evidence type="ECO:0000256" key="2">
    <source>
        <dbReference type="SAM" id="SignalP"/>
    </source>
</evidence>
<keyword evidence="4" id="KW-1185">Reference proteome</keyword>
<dbReference type="OMA" id="CRDICGP"/>
<dbReference type="Proteomes" id="UP000008144">
    <property type="component" value="Unassembled WGS sequence"/>
</dbReference>
<dbReference type="RefSeq" id="XP_026694686.1">
    <property type="nucleotide sequence ID" value="XM_026838885.1"/>
</dbReference>
<feature type="signal peptide" evidence="2">
    <location>
        <begin position="1"/>
        <end position="20"/>
    </location>
</feature>
<evidence type="ECO:0000256" key="1">
    <source>
        <dbReference type="SAM" id="Phobius"/>
    </source>
</evidence>
<protein>
    <submittedName>
        <fullName evidence="3">Platelet endothelial aggregation receptor 1-like</fullName>
    </submittedName>
</protein>
<feature type="chain" id="PRO_5014090059" evidence="2">
    <location>
        <begin position="21"/>
        <end position="429"/>
    </location>
</feature>
<dbReference type="KEGG" id="cin:100175155"/>
<dbReference type="OrthoDB" id="6116676at2759"/>
<feature type="transmembrane region" description="Helical" evidence="1">
    <location>
        <begin position="399"/>
        <end position="422"/>
    </location>
</feature>
<dbReference type="AlphaFoldDB" id="F6UCR2"/>